<dbReference type="InterPro" id="IPR000182">
    <property type="entry name" value="GNAT_dom"/>
</dbReference>
<comment type="caution">
    <text evidence="2">The sequence shown here is derived from an EMBL/GenBank/DDBJ whole genome shotgun (WGS) entry which is preliminary data.</text>
</comment>
<dbReference type="OrthoDB" id="8479334at2"/>
<dbReference type="GO" id="GO:0016747">
    <property type="term" value="F:acyltransferase activity, transferring groups other than amino-acyl groups"/>
    <property type="evidence" value="ECO:0007669"/>
    <property type="project" value="InterPro"/>
</dbReference>
<dbReference type="Gene3D" id="3.40.630.30">
    <property type="match status" value="1"/>
</dbReference>
<dbReference type="EMBL" id="QQAX01000007">
    <property type="protein sequence ID" value="RDI45207.1"/>
    <property type="molecule type" value="Genomic_DNA"/>
</dbReference>
<accession>A0A370GNF7</accession>
<dbReference type="PROSITE" id="PS51186">
    <property type="entry name" value="GNAT"/>
    <property type="match status" value="1"/>
</dbReference>
<dbReference type="CDD" id="cd04301">
    <property type="entry name" value="NAT_SF"/>
    <property type="match status" value="1"/>
</dbReference>
<proteinExistence type="predicted"/>
<organism evidence="2 3">
    <name type="scientific">Aquicella lusitana</name>
    <dbReference type="NCBI Taxonomy" id="254246"/>
    <lineage>
        <taxon>Bacteria</taxon>
        <taxon>Pseudomonadati</taxon>
        <taxon>Pseudomonadota</taxon>
        <taxon>Gammaproteobacteria</taxon>
        <taxon>Legionellales</taxon>
        <taxon>Coxiellaceae</taxon>
        <taxon>Aquicella</taxon>
    </lineage>
</organism>
<dbReference type="PANTHER" id="PTHR43233">
    <property type="entry name" value="FAMILY N-ACETYLTRANSFERASE, PUTATIVE (AFU_ORTHOLOGUE AFUA_6G03350)-RELATED"/>
    <property type="match status" value="1"/>
</dbReference>
<dbReference type="Proteomes" id="UP000254720">
    <property type="component" value="Unassembled WGS sequence"/>
</dbReference>
<dbReference type="InterPro" id="IPR053144">
    <property type="entry name" value="Acetyltransferase_Butenolide"/>
</dbReference>
<sequence>MTYRSTYPDGVFRDYTFTANKKKLDLEYLYKLLCIPSRYSTGLPPERFPLVIENSLCFSVFYQGKQVGFSRVISDHSEFASLWDVFIDEPHRGKGVGQALLKYIFDHYQLRGIFRWFLMTEDAHGLYQKFDFKTEVYNPYIMMKVNIT</sequence>
<dbReference type="PANTHER" id="PTHR43233:SF1">
    <property type="entry name" value="FAMILY N-ACETYLTRANSFERASE, PUTATIVE (AFU_ORTHOLOGUE AFUA_6G03350)-RELATED"/>
    <property type="match status" value="1"/>
</dbReference>
<dbReference type="AlphaFoldDB" id="A0A370GNF7"/>
<reference evidence="2 3" key="1">
    <citation type="submission" date="2018-07" db="EMBL/GenBank/DDBJ databases">
        <title>Genomic Encyclopedia of Type Strains, Phase IV (KMG-IV): sequencing the most valuable type-strain genomes for metagenomic binning, comparative biology and taxonomic classification.</title>
        <authorList>
            <person name="Goeker M."/>
        </authorList>
    </citation>
    <scope>NUCLEOTIDE SEQUENCE [LARGE SCALE GENOMIC DNA]</scope>
    <source>
        <strain evidence="2 3">DSM 16500</strain>
    </source>
</reference>
<dbReference type="Pfam" id="PF13508">
    <property type="entry name" value="Acetyltransf_7"/>
    <property type="match status" value="1"/>
</dbReference>
<evidence type="ECO:0000259" key="1">
    <source>
        <dbReference type="PROSITE" id="PS51186"/>
    </source>
</evidence>
<evidence type="ECO:0000313" key="3">
    <source>
        <dbReference type="Proteomes" id="UP000254720"/>
    </source>
</evidence>
<evidence type="ECO:0000313" key="2">
    <source>
        <dbReference type="EMBL" id="RDI45207.1"/>
    </source>
</evidence>
<feature type="domain" description="N-acetyltransferase" evidence="1">
    <location>
        <begin position="10"/>
        <end position="148"/>
    </location>
</feature>
<gene>
    <name evidence="2" type="ORF">C8D86_10786</name>
</gene>
<dbReference type="InterPro" id="IPR016181">
    <property type="entry name" value="Acyl_CoA_acyltransferase"/>
</dbReference>
<protein>
    <submittedName>
        <fullName evidence="2">Acetyltransferase (GNAT) family protein</fullName>
    </submittedName>
</protein>
<name>A0A370GNF7_9COXI</name>
<dbReference type="SUPFAM" id="SSF55729">
    <property type="entry name" value="Acyl-CoA N-acyltransferases (Nat)"/>
    <property type="match status" value="1"/>
</dbReference>
<keyword evidence="3" id="KW-1185">Reference proteome</keyword>
<keyword evidence="2" id="KW-0808">Transferase</keyword>
<dbReference type="RefSeq" id="WP_114834070.1">
    <property type="nucleotide sequence ID" value="NZ_LR699114.1"/>
</dbReference>